<dbReference type="OrthoDB" id="2789670at2759"/>
<dbReference type="InterPro" id="IPR002401">
    <property type="entry name" value="Cyt_P450_E_grp-I"/>
</dbReference>
<comment type="cofactor">
    <cofactor evidence="1 9">
        <name>heme</name>
        <dbReference type="ChEBI" id="CHEBI:30413"/>
    </cofactor>
</comment>
<dbReference type="GeneID" id="66080553"/>
<dbReference type="PRINTS" id="PR00385">
    <property type="entry name" value="P450"/>
</dbReference>
<comment type="caution">
    <text evidence="11">The sequence shown here is derived from an EMBL/GenBank/DDBJ whole genome shotgun (WGS) entry which is preliminary data.</text>
</comment>
<keyword evidence="5 9" id="KW-0479">Metal-binding</keyword>
<dbReference type="GO" id="GO:0020037">
    <property type="term" value="F:heme binding"/>
    <property type="evidence" value="ECO:0007669"/>
    <property type="project" value="InterPro"/>
</dbReference>
<evidence type="ECO:0000256" key="9">
    <source>
        <dbReference type="PIRSR" id="PIRSR602401-1"/>
    </source>
</evidence>
<dbReference type="Pfam" id="PF00067">
    <property type="entry name" value="p450"/>
    <property type="match status" value="1"/>
</dbReference>
<dbReference type="GO" id="GO:0016705">
    <property type="term" value="F:oxidoreductase activity, acting on paired donors, with incorporation or reduction of molecular oxygen"/>
    <property type="evidence" value="ECO:0007669"/>
    <property type="project" value="InterPro"/>
</dbReference>
<comment type="similarity">
    <text evidence="3 10">Belongs to the cytochrome P450 family.</text>
</comment>
<keyword evidence="6 10" id="KW-0560">Oxidoreductase</keyword>
<dbReference type="InterPro" id="IPR036396">
    <property type="entry name" value="Cyt_P450_sf"/>
</dbReference>
<accession>A0A9P7RU56</accession>
<dbReference type="Proteomes" id="UP001049176">
    <property type="component" value="Chromosome 7"/>
</dbReference>
<dbReference type="PANTHER" id="PTHR46300:SF7">
    <property type="entry name" value="P450, PUTATIVE (EUROFUNG)-RELATED"/>
    <property type="match status" value="1"/>
</dbReference>
<keyword evidence="7 9" id="KW-0408">Iron</keyword>
<dbReference type="InterPro" id="IPR050364">
    <property type="entry name" value="Cytochrome_P450_fung"/>
</dbReference>
<reference evidence="11" key="1">
    <citation type="journal article" date="2021" name="Genome Biol. Evol.">
        <title>The assembled and annotated genome of the fairy-ring fungus Marasmius oreades.</title>
        <authorList>
            <person name="Hiltunen M."/>
            <person name="Ament-Velasquez S.L."/>
            <person name="Johannesson H."/>
        </authorList>
    </citation>
    <scope>NUCLEOTIDE SEQUENCE</scope>
    <source>
        <strain evidence="11">03SP1</strain>
    </source>
</reference>
<dbReference type="GO" id="GO:0004497">
    <property type="term" value="F:monooxygenase activity"/>
    <property type="evidence" value="ECO:0007669"/>
    <property type="project" value="UniProtKB-KW"/>
</dbReference>
<dbReference type="EMBL" id="CM032187">
    <property type="protein sequence ID" value="KAG7089831.1"/>
    <property type="molecule type" value="Genomic_DNA"/>
</dbReference>
<evidence type="ECO:0000313" key="11">
    <source>
        <dbReference type="EMBL" id="KAG7089831.1"/>
    </source>
</evidence>
<evidence type="ECO:0000256" key="1">
    <source>
        <dbReference type="ARBA" id="ARBA00001971"/>
    </source>
</evidence>
<keyword evidence="12" id="KW-1185">Reference proteome</keyword>
<comment type="pathway">
    <text evidence="2">Secondary metabolite biosynthesis.</text>
</comment>
<dbReference type="InterPro" id="IPR017972">
    <property type="entry name" value="Cyt_P450_CS"/>
</dbReference>
<dbReference type="InterPro" id="IPR001128">
    <property type="entry name" value="Cyt_P450"/>
</dbReference>
<dbReference type="PRINTS" id="PR00463">
    <property type="entry name" value="EP450I"/>
</dbReference>
<feature type="binding site" description="axial binding residue" evidence="9">
    <location>
        <position position="442"/>
    </location>
    <ligand>
        <name>heme</name>
        <dbReference type="ChEBI" id="CHEBI:30413"/>
    </ligand>
    <ligandPart>
        <name>Fe</name>
        <dbReference type="ChEBI" id="CHEBI:18248"/>
    </ligandPart>
</feature>
<evidence type="ECO:0000256" key="8">
    <source>
        <dbReference type="ARBA" id="ARBA00023033"/>
    </source>
</evidence>
<dbReference type="CDD" id="cd11065">
    <property type="entry name" value="CYP64-like"/>
    <property type="match status" value="1"/>
</dbReference>
<sequence length="513" mass="57299">MIKMKRNHSRSSFPQSPMVVLVLLLVATLLLCLWTRTRRRSVNPPGPPSWPIIGNILNIPSVEPWLALSDLKKSYGDLIYLHGLGNKVLVLNSLTAINDLLHKRSSVYSHRPILTVASELMQLTRSLVFMPYGSEWREHRKLAHLALGLTAVKKYQVIQEDITVLLCKDILETPQNFHSLVRLASGRLVISITYGFSVPAGSKFIDLSEKAMAICGAAAVPGAYLCDALPILKHLPSWMPFHRDAERGKNAATQAATEPFKRFTDDLQRGAARPSLAYDLLCGEIEEVPEERAKWVLGTMFVAGSETTHGITITFILAMALHPDKQRIAQAEIDGLLNTENRMPLLSDLPNLPYLNAVMKETMRWHPILPFCIARRTGEESEYDGYTIPKDTVVIPNVWSVAFAPDDRYDPHEFIPERFLPSNSQPPPDPASYIFGFGKRVCPGKALGEGTVFLFLASILSTFKISLPEETVKNPPSFQSGLTSFPNPFKCNIVPRSEVHAERVKRRAEQCQS</sequence>
<evidence type="ECO:0008006" key="13">
    <source>
        <dbReference type="Google" id="ProtNLM"/>
    </source>
</evidence>
<keyword evidence="8 10" id="KW-0503">Monooxygenase</keyword>
<evidence type="ECO:0000256" key="3">
    <source>
        <dbReference type="ARBA" id="ARBA00010617"/>
    </source>
</evidence>
<evidence type="ECO:0000256" key="6">
    <source>
        <dbReference type="ARBA" id="ARBA00023002"/>
    </source>
</evidence>
<name>A0A9P7RU56_9AGAR</name>
<dbReference type="GO" id="GO:0005506">
    <property type="term" value="F:iron ion binding"/>
    <property type="evidence" value="ECO:0007669"/>
    <property type="project" value="InterPro"/>
</dbReference>
<organism evidence="11 12">
    <name type="scientific">Marasmius oreades</name>
    <name type="common">fairy-ring Marasmius</name>
    <dbReference type="NCBI Taxonomy" id="181124"/>
    <lineage>
        <taxon>Eukaryota</taxon>
        <taxon>Fungi</taxon>
        <taxon>Dikarya</taxon>
        <taxon>Basidiomycota</taxon>
        <taxon>Agaricomycotina</taxon>
        <taxon>Agaricomycetes</taxon>
        <taxon>Agaricomycetidae</taxon>
        <taxon>Agaricales</taxon>
        <taxon>Marasmiineae</taxon>
        <taxon>Marasmiaceae</taxon>
        <taxon>Marasmius</taxon>
    </lineage>
</organism>
<dbReference type="PROSITE" id="PS00086">
    <property type="entry name" value="CYTOCHROME_P450"/>
    <property type="match status" value="1"/>
</dbReference>
<dbReference type="SUPFAM" id="SSF48264">
    <property type="entry name" value="Cytochrome P450"/>
    <property type="match status" value="1"/>
</dbReference>
<proteinExistence type="inferred from homology"/>
<gene>
    <name evidence="11" type="ORF">E1B28_011478</name>
</gene>
<evidence type="ECO:0000256" key="10">
    <source>
        <dbReference type="RuleBase" id="RU000461"/>
    </source>
</evidence>
<dbReference type="KEGG" id="more:E1B28_011478"/>
<dbReference type="PANTHER" id="PTHR46300">
    <property type="entry name" value="P450, PUTATIVE (EUROFUNG)-RELATED-RELATED"/>
    <property type="match status" value="1"/>
</dbReference>
<keyword evidence="4 9" id="KW-0349">Heme</keyword>
<evidence type="ECO:0000256" key="2">
    <source>
        <dbReference type="ARBA" id="ARBA00005179"/>
    </source>
</evidence>
<evidence type="ECO:0000313" key="12">
    <source>
        <dbReference type="Proteomes" id="UP001049176"/>
    </source>
</evidence>
<evidence type="ECO:0000256" key="4">
    <source>
        <dbReference type="ARBA" id="ARBA00022617"/>
    </source>
</evidence>
<evidence type="ECO:0000256" key="7">
    <source>
        <dbReference type="ARBA" id="ARBA00023004"/>
    </source>
</evidence>
<dbReference type="Gene3D" id="1.10.630.10">
    <property type="entry name" value="Cytochrome P450"/>
    <property type="match status" value="1"/>
</dbReference>
<evidence type="ECO:0000256" key="5">
    <source>
        <dbReference type="ARBA" id="ARBA00022723"/>
    </source>
</evidence>
<dbReference type="RefSeq" id="XP_043006301.1">
    <property type="nucleotide sequence ID" value="XM_043156514.1"/>
</dbReference>
<dbReference type="AlphaFoldDB" id="A0A9P7RU56"/>
<protein>
    <recommendedName>
        <fullName evidence="13">Cytochrome P450</fullName>
    </recommendedName>
</protein>